<protein>
    <submittedName>
        <fullName evidence="1">Uncharacterized protein</fullName>
    </submittedName>
</protein>
<organism evidence="1">
    <name type="scientific">Rhizophora mucronata</name>
    <name type="common">Asiatic mangrove</name>
    <dbReference type="NCBI Taxonomy" id="61149"/>
    <lineage>
        <taxon>Eukaryota</taxon>
        <taxon>Viridiplantae</taxon>
        <taxon>Streptophyta</taxon>
        <taxon>Embryophyta</taxon>
        <taxon>Tracheophyta</taxon>
        <taxon>Spermatophyta</taxon>
        <taxon>Magnoliopsida</taxon>
        <taxon>eudicotyledons</taxon>
        <taxon>Gunneridae</taxon>
        <taxon>Pentapetalae</taxon>
        <taxon>rosids</taxon>
        <taxon>fabids</taxon>
        <taxon>Malpighiales</taxon>
        <taxon>Rhizophoraceae</taxon>
        <taxon>Rhizophora</taxon>
    </lineage>
</organism>
<reference evidence="1" key="1">
    <citation type="submission" date="2018-02" db="EMBL/GenBank/DDBJ databases">
        <title>Rhizophora mucronata_Transcriptome.</title>
        <authorList>
            <person name="Meera S.P."/>
            <person name="Sreeshan A."/>
            <person name="Augustine A."/>
        </authorList>
    </citation>
    <scope>NUCLEOTIDE SEQUENCE</scope>
    <source>
        <tissue evidence="1">Leaf</tissue>
    </source>
</reference>
<evidence type="ECO:0000313" key="1">
    <source>
        <dbReference type="EMBL" id="MBX46764.1"/>
    </source>
</evidence>
<dbReference type="EMBL" id="GGEC01066280">
    <property type="protein sequence ID" value="MBX46764.1"/>
    <property type="molecule type" value="Transcribed_RNA"/>
</dbReference>
<proteinExistence type="predicted"/>
<accession>A0A2P2NW88</accession>
<name>A0A2P2NW88_RHIMU</name>
<dbReference type="AlphaFoldDB" id="A0A2P2NW88"/>
<sequence>MISPKHDVYPNLLLTKLYGVRCDELCISLSRLQLQNSLKCLSMNTVIRKCFQS</sequence>